<dbReference type="OrthoDB" id="558858at2759"/>
<name>A0A2K3CV80_CHLRE</name>
<evidence type="ECO:0000313" key="2">
    <source>
        <dbReference type="EMBL" id="PNW72186.1"/>
    </source>
</evidence>
<protein>
    <submittedName>
        <fullName evidence="2">Uncharacterized protein</fullName>
    </submittedName>
</protein>
<dbReference type="EMBL" id="CM008977">
    <property type="protein sequence ID" value="PNW72186.1"/>
    <property type="molecule type" value="Genomic_DNA"/>
</dbReference>
<accession>A0A2K3CV80</accession>
<proteinExistence type="predicted"/>
<dbReference type="GeneID" id="5721525"/>
<dbReference type="PaxDb" id="3055-EDP01309"/>
<dbReference type="ExpressionAtlas" id="A0A2K3CV80">
    <property type="expression patterns" value="baseline"/>
</dbReference>
<dbReference type="InParanoid" id="A0A2K3CV80"/>
<evidence type="ECO:0000256" key="1">
    <source>
        <dbReference type="SAM" id="MobiDB-lite"/>
    </source>
</evidence>
<keyword evidence="3" id="KW-1185">Reference proteome</keyword>
<dbReference type="RefSeq" id="XP_001695972.2">
    <property type="nucleotide sequence ID" value="XM_001695920.3"/>
</dbReference>
<feature type="region of interest" description="Disordered" evidence="1">
    <location>
        <begin position="1"/>
        <end position="26"/>
    </location>
</feature>
<dbReference type="KEGG" id="cre:CHLRE_16g678700v5"/>
<reference evidence="2 3" key="1">
    <citation type="journal article" date="2007" name="Science">
        <title>The Chlamydomonas genome reveals the evolution of key animal and plant functions.</title>
        <authorList>
            <person name="Merchant S.S."/>
            <person name="Prochnik S.E."/>
            <person name="Vallon O."/>
            <person name="Harris E.H."/>
            <person name="Karpowicz S.J."/>
            <person name="Witman G.B."/>
            <person name="Terry A."/>
            <person name="Salamov A."/>
            <person name="Fritz-Laylin L.K."/>
            <person name="Marechal-Drouard L."/>
            <person name="Marshall W.F."/>
            <person name="Qu L.H."/>
            <person name="Nelson D.R."/>
            <person name="Sanderfoot A.A."/>
            <person name="Spalding M.H."/>
            <person name="Kapitonov V.V."/>
            <person name="Ren Q."/>
            <person name="Ferris P."/>
            <person name="Lindquist E."/>
            <person name="Shapiro H."/>
            <person name="Lucas S.M."/>
            <person name="Grimwood J."/>
            <person name="Schmutz J."/>
            <person name="Cardol P."/>
            <person name="Cerutti H."/>
            <person name="Chanfreau G."/>
            <person name="Chen C.L."/>
            <person name="Cognat V."/>
            <person name="Croft M.T."/>
            <person name="Dent R."/>
            <person name="Dutcher S."/>
            <person name="Fernandez E."/>
            <person name="Fukuzawa H."/>
            <person name="Gonzalez-Ballester D."/>
            <person name="Gonzalez-Halphen D."/>
            <person name="Hallmann A."/>
            <person name="Hanikenne M."/>
            <person name="Hippler M."/>
            <person name="Inwood W."/>
            <person name="Jabbari K."/>
            <person name="Kalanon M."/>
            <person name="Kuras R."/>
            <person name="Lefebvre P.A."/>
            <person name="Lemaire S.D."/>
            <person name="Lobanov A.V."/>
            <person name="Lohr M."/>
            <person name="Manuell A."/>
            <person name="Meier I."/>
            <person name="Mets L."/>
            <person name="Mittag M."/>
            <person name="Mittelmeier T."/>
            <person name="Moroney J.V."/>
            <person name="Moseley J."/>
            <person name="Napoli C."/>
            <person name="Nedelcu A.M."/>
            <person name="Niyogi K."/>
            <person name="Novoselov S.V."/>
            <person name="Paulsen I.T."/>
            <person name="Pazour G."/>
            <person name="Purton S."/>
            <person name="Ral J.P."/>
            <person name="Riano-Pachon D.M."/>
            <person name="Riekhof W."/>
            <person name="Rymarquis L."/>
            <person name="Schroda M."/>
            <person name="Stern D."/>
            <person name="Umen J."/>
            <person name="Willows R."/>
            <person name="Wilson N."/>
            <person name="Zimmer S.L."/>
            <person name="Allmer J."/>
            <person name="Balk J."/>
            <person name="Bisova K."/>
            <person name="Chen C.J."/>
            <person name="Elias M."/>
            <person name="Gendler K."/>
            <person name="Hauser C."/>
            <person name="Lamb M.R."/>
            <person name="Ledford H."/>
            <person name="Long J.C."/>
            <person name="Minagawa J."/>
            <person name="Page M.D."/>
            <person name="Pan J."/>
            <person name="Pootakham W."/>
            <person name="Roje S."/>
            <person name="Rose A."/>
            <person name="Stahlberg E."/>
            <person name="Terauchi A.M."/>
            <person name="Yang P."/>
            <person name="Ball S."/>
            <person name="Bowler C."/>
            <person name="Dieckmann C.L."/>
            <person name="Gladyshev V.N."/>
            <person name="Green P."/>
            <person name="Jorgensen R."/>
            <person name="Mayfield S."/>
            <person name="Mueller-Roeber B."/>
            <person name="Rajamani S."/>
            <person name="Sayre R.T."/>
            <person name="Brokstein P."/>
            <person name="Dubchak I."/>
            <person name="Goodstein D."/>
            <person name="Hornick L."/>
            <person name="Huang Y.W."/>
            <person name="Jhaveri J."/>
            <person name="Luo Y."/>
            <person name="Martinez D."/>
            <person name="Ngau W.C."/>
            <person name="Otillar B."/>
            <person name="Poliakov A."/>
            <person name="Porter A."/>
            <person name="Szajkowski L."/>
            <person name="Werner G."/>
            <person name="Zhou K."/>
            <person name="Grigoriev I.V."/>
            <person name="Rokhsar D.S."/>
            <person name="Grossman A.R."/>
        </authorList>
    </citation>
    <scope>NUCLEOTIDE SEQUENCE [LARGE SCALE GENOMIC DNA]</scope>
    <source>
        <strain evidence="3">CC-503</strain>
    </source>
</reference>
<dbReference type="AlphaFoldDB" id="A0A2K3CV80"/>
<sequence length="662" mass="68885">MLRRAFRSSAARPPGHAQRPGQWTRPLVPYPIQAAKPLRAVRTGHRHQEHSDGVFAQPVAPRVAQASELAVAPHPENAIQSTKPATPSSPSPLASCEEVAVAGVSALQRLLCVIVGGTLMALAFSTSALTSMKESMGGAVAVEVPETGLVQQPATTTRPHPSAVAPAVSAGAETTATARFSTTSTEAALGPTAAATTIIPTTATTTTTTTSHPKVVPKAASQKVVRKSWRHGVRKAVRILRRMGVMPTDAVKDLMRYDPAAASAVLAGTAVADKVVVPHSVGQFLKAINTCIAKGQLFAFCLLSEPACRAQQPAIDRAVSDLVAKGVTVIAVVAGADFAQRAWLARKEYCSRKLPALGAALDMQAQFGMDVAVASLLPGAYARKDFVPPRLPCFAFGGLHQHSDVAWEANAPVAYVNTADVDTETWALAAAMRVLPLSAPAPLQDVAWVCREQLHQLSCLKAKLQLGGQQVDGEIALTSAGPAAAARAAMAVAEAAESKAASAASSAVSTEQPPRAYLPASLSHLVPTSVVDFLRRNARATAAGKLLAVIRVSEDSWQKHEASIRAALGAASAGSVWAEPVLLPLSLGSSCGIAPVGSSSLVPAALPALYVGGGGYLAEHWSAEADLLSGQAPAVGLSDMRQAIDLHAMRQRAWLRRREVPE</sequence>
<evidence type="ECO:0000313" key="3">
    <source>
        <dbReference type="Proteomes" id="UP000006906"/>
    </source>
</evidence>
<organism evidence="2 3">
    <name type="scientific">Chlamydomonas reinhardtii</name>
    <name type="common">Chlamydomonas smithii</name>
    <dbReference type="NCBI Taxonomy" id="3055"/>
    <lineage>
        <taxon>Eukaryota</taxon>
        <taxon>Viridiplantae</taxon>
        <taxon>Chlorophyta</taxon>
        <taxon>core chlorophytes</taxon>
        <taxon>Chlorophyceae</taxon>
        <taxon>CS clade</taxon>
        <taxon>Chlamydomonadales</taxon>
        <taxon>Chlamydomonadaceae</taxon>
        <taxon>Chlamydomonas</taxon>
    </lineage>
</organism>
<dbReference type="Gramene" id="PNW72186">
    <property type="protein sequence ID" value="PNW72186"/>
    <property type="gene ID" value="CHLRE_16g678700v5"/>
</dbReference>
<dbReference type="Proteomes" id="UP000006906">
    <property type="component" value="Chromosome 16"/>
</dbReference>
<gene>
    <name evidence="2" type="ORF">CHLRE_16g678700v5</name>
</gene>